<keyword evidence="4" id="KW-1185">Reference proteome</keyword>
<evidence type="ECO:0000313" key="4">
    <source>
        <dbReference type="Proteomes" id="UP000054350"/>
    </source>
</evidence>
<dbReference type="OrthoDB" id="5406275at2759"/>
<dbReference type="Proteomes" id="UP000054350">
    <property type="component" value="Unassembled WGS sequence"/>
</dbReference>
<proteinExistence type="predicted"/>
<dbReference type="VEuPathDB" id="FungiDB:AMAG_17048"/>
<dbReference type="PANTHER" id="PTHR33488:SF2">
    <property type="entry name" value="EARLY ENDOSOME ANTIGEN 1-LIKE"/>
    <property type="match status" value="1"/>
</dbReference>
<name>A0A0L0TD49_ALLM3</name>
<gene>
    <name evidence="3" type="ORF">AMAG_17048</name>
</gene>
<reference evidence="3 4" key="1">
    <citation type="submission" date="2009-11" db="EMBL/GenBank/DDBJ databases">
        <title>Annotation of Allomyces macrogynus ATCC 38327.</title>
        <authorList>
            <consortium name="The Broad Institute Genome Sequencing Platform"/>
            <person name="Russ C."/>
            <person name="Cuomo C."/>
            <person name="Burger G."/>
            <person name="Gray M.W."/>
            <person name="Holland P.W.H."/>
            <person name="King N."/>
            <person name="Lang F.B.F."/>
            <person name="Roger A.J."/>
            <person name="Ruiz-Trillo I."/>
            <person name="Young S.K."/>
            <person name="Zeng Q."/>
            <person name="Gargeya S."/>
            <person name="Fitzgerald M."/>
            <person name="Haas B."/>
            <person name="Abouelleil A."/>
            <person name="Alvarado L."/>
            <person name="Arachchi H.M."/>
            <person name="Berlin A."/>
            <person name="Chapman S.B."/>
            <person name="Gearin G."/>
            <person name="Goldberg J."/>
            <person name="Griggs A."/>
            <person name="Gujja S."/>
            <person name="Hansen M."/>
            <person name="Heiman D."/>
            <person name="Howarth C."/>
            <person name="Larimer J."/>
            <person name="Lui A."/>
            <person name="MacDonald P.J.P."/>
            <person name="McCowen C."/>
            <person name="Montmayeur A."/>
            <person name="Murphy C."/>
            <person name="Neiman D."/>
            <person name="Pearson M."/>
            <person name="Priest M."/>
            <person name="Roberts A."/>
            <person name="Saif S."/>
            <person name="Shea T."/>
            <person name="Sisk P."/>
            <person name="Stolte C."/>
            <person name="Sykes S."/>
            <person name="Wortman J."/>
            <person name="Nusbaum C."/>
            <person name="Birren B."/>
        </authorList>
    </citation>
    <scope>NUCLEOTIDE SEQUENCE [LARGE SCALE GENOMIC DNA]</scope>
    <source>
        <strain evidence="3 4">ATCC 38327</strain>
    </source>
</reference>
<dbReference type="STRING" id="578462.A0A0L0TD49"/>
<keyword evidence="1" id="KW-0175">Coiled coil</keyword>
<feature type="region of interest" description="Disordered" evidence="2">
    <location>
        <begin position="293"/>
        <end position="315"/>
    </location>
</feature>
<dbReference type="OMA" id="QLANICQ"/>
<protein>
    <submittedName>
        <fullName evidence="3">Uncharacterized protein</fullName>
    </submittedName>
</protein>
<dbReference type="EMBL" id="GG745381">
    <property type="protein sequence ID" value="KNE72606.1"/>
    <property type="molecule type" value="Genomic_DNA"/>
</dbReference>
<dbReference type="PANTHER" id="PTHR33488">
    <property type="entry name" value="ZGC:162509"/>
    <property type="match status" value="1"/>
</dbReference>
<dbReference type="AlphaFoldDB" id="A0A0L0TD49"/>
<feature type="coiled-coil region" evidence="1">
    <location>
        <begin position="485"/>
        <end position="526"/>
    </location>
</feature>
<evidence type="ECO:0000256" key="2">
    <source>
        <dbReference type="SAM" id="MobiDB-lite"/>
    </source>
</evidence>
<sequence length="743" mass="79319">MALITRQAQAISALSKPSQRARDGALSLAVDTPWEDYLSPAPMCIALLGQLQLVATKRDFSIRESAPIGGFKFVKYPDSLRACLVQVTNGGLRAFNKAQTNMMRIKSLSQGMPDQIESVFKILVMGNVMEVQQVLPGVLASVTRDAQESERLAKDVDADFLAIMDLTGELLEACTNQKGLTEKQKQEADAAIAAMTLLRDSIAQQQADQAKRVEELKVATMKAEELFNETVRKMPSGWDMIGMNLVESLGKSLCNGLETAINVGVPMLMASAMGPAGAGMMAGGTILGGITGAAGGSKPPAQQGGQGGGAVPAPGKPQVPVAVDKALDVAEQLFGVVNALSAMDPRTGTLKDAKPNAPGVDPKSATKGPAFIIGMLTETIRTLAAVPQTEIAIDQQAIGKEALAAAEEVKKIAGQLNVDDATVQKLGEQSKALATRQQAYAALAQMTRSRDLAPTMTPGQFQTIAGSGKNLSAAEMAQANWQRAMEATQSNLKDTTKRYDEQTKDLRALQTRHAELMADMAKINVQTIEMGDIIETLKKGIVALAELRVQWQSLCQFFSNLVNVVLVCSRNVRNLTETAANYANIRLSDGSTLSNLGRDTIFELAIKADAVSRVVALISATYVDVSTKYIMGPVSQLGKIAALDAGKDGDQIRKLQQNLLADMSAAQAGILDMVVSKKQDYKRELNARAAEVDKTLREVLPPPPQVIKEQVTQAQQAITNDRVEAENAMSQVLAASGLDNFWG</sequence>
<evidence type="ECO:0000313" key="3">
    <source>
        <dbReference type="EMBL" id="KNE72606.1"/>
    </source>
</evidence>
<reference evidence="4" key="2">
    <citation type="submission" date="2009-11" db="EMBL/GenBank/DDBJ databases">
        <title>The Genome Sequence of Allomyces macrogynus strain ATCC 38327.</title>
        <authorList>
            <consortium name="The Broad Institute Genome Sequencing Platform"/>
            <person name="Russ C."/>
            <person name="Cuomo C."/>
            <person name="Shea T."/>
            <person name="Young S.K."/>
            <person name="Zeng Q."/>
            <person name="Koehrsen M."/>
            <person name="Haas B."/>
            <person name="Borodovsky M."/>
            <person name="Guigo R."/>
            <person name="Alvarado L."/>
            <person name="Berlin A."/>
            <person name="Borenstein D."/>
            <person name="Chen Z."/>
            <person name="Engels R."/>
            <person name="Freedman E."/>
            <person name="Gellesch M."/>
            <person name="Goldberg J."/>
            <person name="Griggs A."/>
            <person name="Gujja S."/>
            <person name="Heiman D."/>
            <person name="Hepburn T."/>
            <person name="Howarth C."/>
            <person name="Jen D."/>
            <person name="Larson L."/>
            <person name="Lewis B."/>
            <person name="Mehta T."/>
            <person name="Park D."/>
            <person name="Pearson M."/>
            <person name="Roberts A."/>
            <person name="Saif S."/>
            <person name="Shenoy N."/>
            <person name="Sisk P."/>
            <person name="Stolte C."/>
            <person name="Sykes S."/>
            <person name="Walk T."/>
            <person name="White J."/>
            <person name="Yandava C."/>
            <person name="Burger G."/>
            <person name="Gray M.W."/>
            <person name="Holland P.W.H."/>
            <person name="King N."/>
            <person name="Lang F.B.F."/>
            <person name="Roger A.J."/>
            <person name="Ruiz-Trillo I."/>
            <person name="Lander E."/>
            <person name="Nusbaum C."/>
        </authorList>
    </citation>
    <scope>NUCLEOTIDE SEQUENCE [LARGE SCALE GENOMIC DNA]</scope>
    <source>
        <strain evidence="4">ATCC 38327</strain>
    </source>
</reference>
<accession>A0A0L0TD49</accession>
<organism evidence="3 4">
    <name type="scientific">Allomyces macrogynus (strain ATCC 38327)</name>
    <name type="common">Allomyces javanicus var. macrogynus</name>
    <dbReference type="NCBI Taxonomy" id="578462"/>
    <lineage>
        <taxon>Eukaryota</taxon>
        <taxon>Fungi</taxon>
        <taxon>Fungi incertae sedis</taxon>
        <taxon>Blastocladiomycota</taxon>
        <taxon>Blastocladiomycetes</taxon>
        <taxon>Blastocladiales</taxon>
        <taxon>Blastocladiaceae</taxon>
        <taxon>Allomyces</taxon>
    </lineage>
</organism>
<dbReference type="eggNOG" id="ENOG502QVK4">
    <property type="taxonomic scope" value="Eukaryota"/>
</dbReference>
<evidence type="ECO:0000256" key="1">
    <source>
        <dbReference type="SAM" id="Coils"/>
    </source>
</evidence>